<evidence type="ECO:0000313" key="2">
    <source>
        <dbReference type="EMBL" id="MPC38866.1"/>
    </source>
</evidence>
<dbReference type="AlphaFoldDB" id="A0A5B7F0L4"/>
<sequence>MVLKGLTIAKKNCRKISGIACLVNIRWESKAGQVISDLRPSRCKQQSSLQLFIEKQATISSPSGDVTRTTVQVSINREQASFHSNLSPQILLRPALNTALSPLAPAGKLTLVARTLKGGIREEREAAGRQCLSSSSSRSPPTPLQ</sequence>
<proteinExistence type="predicted"/>
<gene>
    <name evidence="2" type="ORF">E2C01_032382</name>
</gene>
<evidence type="ECO:0000256" key="1">
    <source>
        <dbReference type="SAM" id="MobiDB-lite"/>
    </source>
</evidence>
<evidence type="ECO:0000313" key="3">
    <source>
        <dbReference type="Proteomes" id="UP000324222"/>
    </source>
</evidence>
<reference evidence="2 3" key="1">
    <citation type="submission" date="2019-05" db="EMBL/GenBank/DDBJ databases">
        <title>Another draft genome of Portunus trituberculatus and its Hox gene families provides insights of decapod evolution.</title>
        <authorList>
            <person name="Jeong J.-H."/>
            <person name="Song I."/>
            <person name="Kim S."/>
            <person name="Choi T."/>
            <person name="Kim D."/>
            <person name="Ryu S."/>
            <person name="Kim W."/>
        </authorList>
    </citation>
    <scope>NUCLEOTIDE SEQUENCE [LARGE SCALE GENOMIC DNA]</scope>
    <source>
        <tissue evidence="2">Muscle</tissue>
    </source>
</reference>
<name>A0A5B7F0L4_PORTR</name>
<dbReference type="Proteomes" id="UP000324222">
    <property type="component" value="Unassembled WGS sequence"/>
</dbReference>
<comment type="caution">
    <text evidence="2">The sequence shown here is derived from an EMBL/GenBank/DDBJ whole genome shotgun (WGS) entry which is preliminary data.</text>
</comment>
<dbReference type="EMBL" id="VSRR010004193">
    <property type="protein sequence ID" value="MPC38866.1"/>
    <property type="molecule type" value="Genomic_DNA"/>
</dbReference>
<feature type="region of interest" description="Disordered" evidence="1">
    <location>
        <begin position="123"/>
        <end position="145"/>
    </location>
</feature>
<organism evidence="2 3">
    <name type="scientific">Portunus trituberculatus</name>
    <name type="common">Swimming crab</name>
    <name type="synonym">Neptunus trituberculatus</name>
    <dbReference type="NCBI Taxonomy" id="210409"/>
    <lineage>
        <taxon>Eukaryota</taxon>
        <taxon>Metazoa</taxon>
        <taxon>Ecdysozoa</taxon>
        <taxon>Arthropoda</taxon>
        <taxon>Crustacea</taxon>
        <taxon>Multicrustacea</taxon>
        <taxon>Malacostraca</taxon>
        <taxon>Eumalacostraca</taxon>
        <taxon>Eucarida</taxon>
        <taxon>Decapoda</taxon>
        <taxon>Pleocyemata</taxon>
        <taxon>Brachyura</taxon>
        <taxon>Eubrachyura</taxon>
        <taxon>Portunoidea</taxon>
        <taxon>Portunidae</taxon>
        <taxon>Portuninae</taxon>
        <taxon>Portunus</taxon>
    </lineage>
</organism>
<keyword evidence="3" id="KW-1185">Reference proteome</keyword>
<accession>A0A5B7F0L4</accession>
<protein>
    <submittedName>
        <fullName evidence="2">Uncharacterized protein</fullName>
    </submittedName>
</protein>